<dbReference type="InterPro" id="IPR001005">
    <property type="entry name" value="SANT/Myb"/>
</dbReference>
<dbReference type="Proteomes" id="UP000327157">
    <property type="component" value="Chromosome 15"/>
</dbReference>
<gene>
    <name evidence="9" type="ORF">D8674_014287</name>
</gene>
<proteinExistence type="predicted"/>
<dbReference type="Pfam" id="PF00249">
    <property type="entry name" value="Myb_DNA-binding"/>
    <property type="match status" value="2"/>
</dbReference>
<dbReference type="InterPro" id="IPR017930">
    <property type="entry name" value="Myb_dom"/>
</dbReference>
<dbReference type="PROSITE" id="PS51294">
    <property type="entry name" value="HTH_MYB"/>
    <property type="match status" value="2"/>
</dbReference>
<reference evidence="9 10" key="3">
    <citation type="submission" date="2019-11" db="EMBL/GenBank/DDBJ databases">
        <title>A de novo genome assembly of a pear dwarfing rootstock.</title>
        <authorList>
            <person name="Wang F."/>
            <person name="Wang J."/>
            <person name="Li S."/>
            <person name="Zhang Y."/>
            <person name="Fang M."/>
            <person name="Ma L."/>
            <person name="Zhao Y."/>
            <person name="Jiang S."/>
        </authorList>
    </citation>
    <scope>NUCLEOTIDE SEQUENCE [LARGE SCALE GENOMIC DNA]</scope>
    <source>
        <strain evidence="9">S2</strain>
        <tissue evidence="9">Leaf</tissue>
    </source>
</reference>
<keyword evidence="6" id="KW-0539">Nucleus</keyword>
<feature type="domain" description="HTH myb-type" evidence="8">
    <location>
        <begin position="9"/>
        <end position="62"/>
    </location>
</feature>
<evidence type="ECO:0000256" key="1">
    <source>
        <dbReference type="ARBA" id="ARBA00004123"/>
    </source>
</evidence>
<protein>
    <submittedName>
        <fullName evidence="9">Transcription factor RAX1-like</fullName>
    </submittedName>
</protein>
<keyword evidence="5" id="KW-0804">Transcription</keyword>
<evidence type="ECO:0000256" key="2">
    <source>
        <dbReference type="ARBA" id="ARBA00022737"/>
    </source>
</evidence>
<feature type="domain" description="Myb-like" evidence="7">
    <location>
        <begin position="63"/>
        <end position="113"/>
    </location>
</feature>
<dbReference type="EMBL" id="SMOL01000401">
    <property type="protein sequence ID" value="KAB2618418.1"/>
    <property type="molecule type" value="Genomic_DNA"/>
</dbReference>
<dbReference type="OrthoDB" id="2143914at2759"/>
<comment type="caution">
    <text evidence="9">The sequence shown here is derived from an EMBL/GenBank/DDBJ whole genome shotgun (WGS) entry which is preliminary data.</text>
</comment>
<evidence type="ECO:0000313" key="10">
    <source>
        <dbReference type="Proteomes" id="UP000327157"/>
    </source>
</evidence>
<dbReference type="PROSITE" id="PS50090">
    <property type="entry name" value="MYB_LIKE"/>
    <property type="match status" value="2"/>
</dbReference>
<dbReference type="PANTHER" id="PTHR48000:SF67">
    <property type="entry name" value="MYB-LIKE DNA-BINDING DOMAIN CONTAINING PROTEIN, EXPRESSED"/>
    <property type="match status" value="1"/>
</dbReference>
<dbReference type="InterPro" id="IPR009057">
    <property type="entry name" value="Homeodomain-like_sf"/>
</dbReference>
<keyword evidence="10" id="KW-1185">Reference proteome</keyword>
<reference evidence="10" key="2">
    <citation type="submission" date="2019-10" db="EMBL/GenBank/DDBJ databases">
        <title>A de novo genome assembly of a pear dwarfing rootstock.</title>
        <authorList>
            <person name="Wang F."/>
            <person name="Wang J."/>
            <person name="Li S."/>
            <person name="Zhang Y."/>
            <person name="Fang M."/>
            <person name="Ma L."/>
            <person name="Zhao Y."/>
            <person name="Jiang S."/>
        </authorList>
    </citation>
    <scope>NUCLEOTIDE SEQUENCE [LARGE SCALE GENOMIC DNA]</scope>
</reference>
<evidence type="ECO:0000256" key="3">
    <source>
        <dbReference type="ARBA" id="ARBA00023015"/>
    </source>
</evidence>
<dbReference type="GO" id="GO:0005634">
    <property type="term" value="C:nucleus"/>
    <property type="evidence" value="ECO:0007669"/>
    <property type="project" value="UniProtKB-SubCell"/>
</dbReference>
<evidence type="ECO:0000259" key="7">
    <source>
        <dbReference type="PROSITE" id="PS50090"/>
    </source>
</evidence>
<feature type="domain" description="Myb-like" evidence="7">
    <location>
        <begin position="9"/>
        <end position="62"/>
    </location>
</feature>
<keyword evidence="4" id="KW-0238">DNA-binding</keyword>
<accession>A0A5N5GT20</accession>
<evidence type="ECO:0000256" key="6">
    <source>
        <dbReference type="ARBA" id="ARBA00023242"/>
    </source>
</evidence>
<evidence type="ECO:0000259" key="8">
    <source>
        <dbReference type="PROSITE" id="PS51294"/>
    </source>
</evidence>
<keyword evidence="3" id="KW-0805">Transcription regulation</keyword>
<reference evidence="9 10" key="1">
    <citation type="submission" date="2019-09" db="EMBL/GenBank/DDBJ databases">
        <authorList>
            <person name="Ou C."/>
        </authorList>
    </citation>
    <scope>NUCLEOTIDE SEQUENCE [LARGE SCALE GENOMIC DNA]</scope>
    <source>
        <strain evidence="9">S2</strain>
        <tissue evidence="9">Leaf</tissue>
    </source>
</reference>
<sequence length="311" mass="34287">MGRAPCCDKSRVKKGPWSPEEDTTLKNYLHKHGSGGNWIALPTKAGLNRCGKSCRLRWLNYLRPDIKRGGFTEGEDKVICTLYGTIGSRWSIIASQLPGRTDNDIKNYWNTKLKKKLLATNNMNTVDTNLSQFSDSIPKTETLHDQGTPSCFDGTLPYLKDVSSGQSFDPCTQISPSNPMEVNGFETREGKSFSIISPSQEVSSLPTSSGLGLENNYSIWSGNEGVDNVSGVLMPFGFEPPNDDLLDGFAEEGTRLGLRVLEPKDMATSFAKFNIRFGFQCAECSNLVTPHFAEKADEMTSTNKDSKILVD</sequence>
<dbReference type="Gene3D" id="1.10.10.60">
    <property type="entry name" value="Homeodomain-like"/>
    <property type="match status" value="2"/>
</dbReference>
<dbReference type="PANTHER" id="PTHR48000">
    <property type="entry name" value="OS09G0431300 PROTEIN"/>
    <property type="match status" value="1"/>
</dbReference>
<name>A0A5N5GT20_9ROSA</name>
<dbReference type="CDD" id="cd00167">
    <property type="entry name" value="SANT"/>
    <property type="match status" value="2"/>
</dbReference>
<dbReference type="SMART" id="SM00717">
    <property type="entry name" value="SANT"/>
    <property type="match status" value="2"/>
</dbReference>
<organism evidence="9 10">
    <name type="scientific">Pyrus ussuriensis x Pyrus communis</name>
    <dbReference type="NCBI Taxonomy" id="2448454"/>
    <lineage>
        <taxon>Eukaryota</taxon>
        <taxon>Viridiplantae</taxon>
        <taxon>Streptophyta</taxon>
        <taxon>Embryophyta</taxon>
        <taxon>Tracheophyta</taxon>
        <taxon>Spermatophyta</taxon>
        <taxon>Magnoliopsida</taxon>
        <taxon>eudicotyledons</taxon>
        <taxon>Gunneridae</taxon>
        <taxon>Pentapetalae</taxon>
        <taxon>rosids</taxon>
        <taxon>fabids</taxon>
        <taxon>Rosales</taxon>
        <taxon>Rosaceae</taxon>
        <taxon>Amygdaloideae</taxon>
        <taxon>Maleae</taxon>
        <taxon>Pyrus</taxon>
    </lineage>
</organism>
<dbReference type="GO" id="GO:0003677">
    <property type="term" value="F:DNA binding"/>
    <property type="evidence" value="ECO:0007669"/>
    <property type="project" value="UniProtKB-KW"/>
</dbReference>
<evidence type="ECO:0000313" key="9">
    <source>
        <dbReference type="EMBL" id="KAB2618418.1"/>
    </source>
</evidence>
<dbReference type="AlphaFoldDB" id="A0A5N5GT20"/>
<evidence type="ECO:0000256" key="5">
    <source>
        <dbReference type="ARBA" id="ARBA00023163"/>
    </source>
</evidence>
<dbReference type="FunFam" id="1.10.10.60:FF:000015">
    <property type="entry name" value="Transcription factor RAX3"/>
    <property type="match status" value="1"/>
</dbReference>
<comment type="subcellular location">
    <subcellularLocation>
        <location evidence="1">Nucleus</location>
    </subcellularLocation>
</comment>
<keyword evidence="2" id="KW-0677">Repeat</keyword>
<feature type="domain" description="HTH myb-type" evidence="8">
    <location>
        <begin position="63"/>
        <end position="117"/>
    </location>
</feature>
<evidence type="ECO:0000256" key="4">
    <source>
        <dbReference type="ARBA" id="ARBA00023125"/>
    </source>
</evidence>
<dbReference type="SUPFAM" id="SSF46689">
    <property type="entry name" value="Homeodomain-like"/>
    <property type="match status" value="1"/>
</dbReference>